<dbReference type="Gene3D" id="2.10.220.10">
    <property type="entry name" value="Hormone Receptor, Insulin-like Growth Factor Receptor 1, Chain A, domain 2"/>
    <property type="match status" value="1"/>
</dbReference>
<feature type="signal peptide" evidence="2">
    <location>
        <begin position="1"/>
        <end position="18"/>
    </location>
</feature>
<dbReference type="PANTHER" id="PTHR11319:SF35">
    <property type="entry name" value="OUTER MEMBRANE PROTEIN PMPC-RELATED"/>
    <property type="match status" value="1"/>
</dbReference>
<dbReference type="KEGG" id="tet:TTHERM_000614869"/>
<evidence type="ECO:0000313" key="3">
    <source>
        <dbReference type="EMBL" id="EWS71832.1"/>
    </source>
</evidence>
<gene>
    <name evidence="3" type="ORF">TTHERM_000614869</name>
</gene>
<protein>
    <submittedName>
        <fullName evidence="3">Dienelactone hydrolase family protein</fullName>
    </submittedName>
</protein>
<evidence type="ECO:0000256" key="1">
    <source>
        <dbReference type="SAM" id="Phobius"/>
    </source>
</evidence>
<dbReference type="InterPro" id="IPR011050">
    <property type="entry name" value="Pectin_lyase_fold/virulence"/>
</dbReference>
<feature type="chain" id="PRO_5004903341" evidence="2">
    <location>
        <begin position="19"/>
        <end position="2894"/>
    </location>
</feature>
<dbReference type="RefSeq" id="XP_012655625.1">
    <property type="nucleotide sequence ID" value="XM_012800171.1"/>
</dbReference>
<dbReference type="InParanoid" id="W7X313"/>
<dbReference type="EMBL" id="GG662448">
    <property type="protein sequence ID" value="EWS71832.1"/>
    <property type="molecule type" value="Genomic_DNA"/>
</dbReference>
<dbReference type="SMART" id="SM00261">
    <property type="entry name" value="FU"/>
    <property type="match status" value="2"/>
</dbReference>
<sequence length="2894" mass="335267">MIFKLLIITFSFLSLVFSSDQTCPQGQGFDPYQNQCFKCSQNCESCQVGLNPSSNLYSEYYQTCQQCSTAFYLSEDYKSCLSDCQYYFDSLKNQCQQCQLEGCLQCATQNTCKVCKENFQLKNGICVSDCLNQSQFLLQNSQCTFQCGLGQTKNDQFSTCQTINKCPIQQSESNQCHTYQVIYKQTILSIEKYIDNNQQEIMVTYDNIGNIKFWRYIRPVINFLSEIQPTLSNPNNSLFCKLSQKQFYLCVYPKYIQAFDLKSPQIQEIHALQQSSSGTLSFFDFASYNGTDYICVQSEQDVLLFEVVNIFNNNSSQDWFKKFIQFQADSSYYICIVQFSQEILIYKSAEKWIDSSGKTQTGVLYKQQLPICYLYNKYDAISRATEKIYILTGANNYAILIINEKSVQSCQEFIIQNMDINNYFVSFLSSETKIMLILQNQKVSYNNLSYKLFNITSNISGDSQISEIVSFQQNTQMIFNQILGDNVIYANFYISNYIFKQDLNLLTIKQYFFNTYFYSIHIVDRDIVITTDENNIASIILNDNQSYKIDKQTICKTQNYPNYHFGNFASNIYDSQGQKYALQGFQQSYQLRDMRNGDIILSTNYIQLYFPLQNKLKNRLYLFQLGGILIIDFSKDPQNESEFITQVAMPRAFSNGIPFFDSDENFYVYNFDDINWKSVVAYASNGQIIKEIPARLDLTYSQAYRFFDQDKKIVCLVDQTDAILSYFDFINLTTYDLKLFNGQQVENILYAYQTIDKNIICITVNNMFIIDFLDNNLNYLQVQYSAYGKVIYQIVYGDFILASYDLNKIQIIHYPSSSEQTIQCSYSVSQIITFYDQIHFGFLQGFTFKPSISCLQQTIQYFSESYLNQKSLFLDQDNSGICNIYGNQGLNNTQVQMKVPGQMYLDYISLSKLNYINLASCIDISQDTIYLVLRDSQNNMFLCSTLYKSQLNINIIAQINQPTLTNVQGIQSYGNYQTIYYDNGFIIYKNESILQMIDNIPSQINQFIIDFQEDTLVISNSFCQWFIFQFSTGQFMYQMPQDSNYDPILKCTSSFDRVNKNILLKQTTQITSFSYSQNKTNWFLTTKILGNSRMSIDIDQLSYYDYPLNVIVAPNQKLLIQIMYLDDQYTTSASQVRSIDISQYSQTFSQYNQQTQFTIIEDFQKDILIIVFVDNVFFIQISQTQIIHYLNFQENLSQSQAGGQIISISLDKQSNILTCITQENIIIYDYSSITFYDYQNFYLGPQNADLISYIPQAINQNDNLIVFAREFNYNQISFYQISLQNQTITPSLSFDVTQDQDLQFTLKGGPLGQISNINNSTKYCVYQKELSFFPVLLLQNTITSTLYLQIIDYENPNSFKFTQISQLDQQLTNQNITFVGSQYILLELQQTFDLKLVAIDNNGVLINSLYNLKLPAQKLRDLSSSNQIPLFYNKKYEESKISEQISQFLVLQTFGQANIYSLIDFSLYLTIRSLNITSIQQIQILSKSIMLLASKTEIDVYYFSKNNYYLLQSFQVSLPIIGYAILNPVQQLNTYQLSMVVSSNYDIRLLQYTLTTNQNVDSSRYASNQQCVLTFSDYIQDLSLLQYSVKMQAIQDQFVSKNYANIQILEIYFIPQTSLYLRQDIFQTLTPSNFTLRLYSDSQNALVYLINQNYNNINNIFNASIANLEILNMRLTIPQQPQNKQLITPITIDINNNQNLLNLSITNTIIDLDSQVCIIFQNMNELIISNSEFITSQHLNNSSAQNSCMVLIKNVNFVYLDRLTFKNFTTQNGSPSLEYIIAFDSIQTLSISNIAIQNSNLQISSIFSFQNIGNLTLNNILVNITKSNGSIISSSNIKNFFIQSLQIYGSQFEGTSYSLIQTMGSLINNLQNLTVTNSSGPSFVQIQEQFYNEVIVIVSQVIINNLIVINSQFKDQQNPSIYLSSLNTNVENMSIQNGIFNSDAIQFYSNIIKLQNLIVNKNQIFGSLLLLNSFQHKNLGSKLDSLSCQIQNSQFNDNNLQTGQVIYIFQHSKIILNYLIINMNYLQESFYGTVSLDTTKNIVINNSIFSQNTVEKGCGGGIYISNSQVQLNNCTISFNYAVIGGGIRYQGMNSSLIYIDKQYKYRHLDIQQSYIFNNKALLFGQQITSYPKSIKFHKDYTQMLSQLVSGNTLNQPLIFYLIDEFEEVVNYPLNIEANKVHQMIIQEFQGYDILIVNQDEAKMHIQGGIQIFNNYIAFQPQITSNPSSTQFLQIQLSSKVPIYDIQQNCFILSSVESNIQLKFLPCLVGQIPKQEFNLISCYECPQGTYSYISSFSNSETYQCSRCPEQASYCEKDIIVLQDGYWRLNPQSGKVFACSNPSNCIQTQNQYNYNFTSEMSQEQFEKSICNVGHIGALCESCDINNQLWGDQYSRSNNLSCMKCKDNYIDIISYFLLYLAILCYLLFCFRKIQRFTTQKCLFLYIKRLNFICIGKSSESDQNTVATKILINYVQIIIIIFQFTNFSYYLKQVISIFGDSSSDSILYIYDIKCSFIFLWLFFSPSLINYFVQQLSCVQIGDFSYVLTDKQYICFGDDHKQNIFFILIPSLVLLYLLLPLFFLSKLKQKRTNLTKIENIKVYGILFYEYRQEKYYWEIIKATQKSLIYLCTFFDNIGQKALVSLSVLLFYGLASFFSKPYSSIQLNNLDLMATVLQFNSIVLAIIINQMGNTVWENISTIIIFFFNFVFIVRILLKVILREIPFDPQQRNLFHQLLIKLKDIFPKFLTSQIIIQSSNQFQVMKRWNKVQKEVYKYIRLKKRNSNAQKSNNQVDEIIEEQEQNKNLIIQMNQQTSLYGISNSFQKLQSISQISLQGKIDRRKSGERDNLKIEKFQLMKTDDEFINYFEENSIARSPISFIVKKQSKNINVFESQQTQEN</sequence>
<dbReference type="OrthoDB" id="9981301at2759"/>
<feature type="transmembrane region" description="Helical" evidence="1">
    <location>
        <begin position="2632"/>
        <end position="2652"/>
    </location>
</feature>
<dbReference type="PANTHER" id="PTHR11319">
    <property type="entry name" value="G PROTEIN-COUPLED RECEPTOR-RELATED"/>
    <property type="match status" value="1"/>
</dbReference>
<dbReference type="GeneID" id="24439819"/>
<feature type="transmembrane region" description="Helical" evidence="1">
    <location>
        <begin position="2694"/>
        <end position="2715"/>
    </location>
</feature>
<keyword evidence="4" id="KW-1185">Reference proteome</keyword>
<feature type="transmembrane region" description="Helical" evidence="1">
    <location>
        <begin position="2409"/>
        <end position="2427"/>
    </location>
</feature>
<evidence type="ECO:0000256" key="2">
    <source>
        <dbReference type="SAM" id="SignalP"/>
    </source>
</evidence>
<organism evidence="3 4">
    <name type="scientific">Tetrahymena thermophila (strain SB210)</name>
    <dbReference type="NCBI Taxonomy" id="312017"/>
    <lineage>
        <taxon>Eukaryota</taxon>
        <taxon>Sar</taxon>
        <taxon>Alveolata</taxon>
        <taxon>Ciliophora</taxon>
        <taxon>Intramacronucleata</taxon>
        <taxon>Oligohymenophorea</taxon>
        <taxon>Hymenostomatida</taxon>
        <taxon>Tetrahymenina</taxon>
        <taxon>Tetrahymenidae</taxon>
        <taxon>Tetrahymena</taxon>
    </lineage>
</organism>
<keyword evidence="2" id="KW-0732">Signal</keyword>
<dbReference type="InterPro" id="IPR006212">
    <property type="entry name" value="Furin_repeat"/>
</dbReference>
<name>W7X313_TETTS</name>
<dbReference type="Proteomes" id="UP000009168">
    <property type="component" value="Unassembled WGS sequence"/>
</dbReference>
<reference evidence="4" key="1">
    <citation type="journal article" date="2006" name="PLoS Biol.">
        <title>Macronuclear genome sequence of the ciliate Tetrahymena thermophila, a model eukaryote.</title>
        <authorList>
            <person name="Eisen J.A."/>
            <person name="Coyne R.S."/>
            <person name="Wu M."/>
            <person name="Wu D."/>
            <person name="Thiagarajan M."/>
            <person name="Wortman J.R."/>
            <person name="Badger J.H."/>
            <person name="Ren Q."/>
            <person name="Amedeo P."/>
            <person name="Jones K.M."/>
            <person name="Tallon L.J."/>
            <person name="Delcher A.L."/>
            <person name="Salzberg S.L."/>
            <person name="Silva J.C."/>
            <person name="Haas B.J."/>
            <person name="Majoros W.H."/>
            <person name="Farzad M."/>
            <person name="Carlton J.M."/>
            <person name="Smith R.K. Jr."/>
            <person name="Garg J."/>
            <person name="Pearlman R.E."/>
            <person name="Karrer K.M."/>
            <person name="Sun L."/>
            <person name="Manning G."/>
            <person name="Elde N.C."/>
            <person name="Turkewitz A.P."/>
            <person name="Asai D.J."/>
            <person name="Wilkes D.E."/>
            <person name="Wang Y."/>
            <person name="Cai H."/>
            <person name="Collins K."/>
            <person name="Stewart B.A."/>
            <person name="Lee S.R."/>
            <person name="Wilamowska K."/>
            <person name="Weinberg Z."/>
            <person name="Ruzzo W.L."/>
            <person name="Wloga D."/>
            <person name="Gaertig J."/>
            <person name="Frankel J."/>
            <person name="Tsao C.-C."/>
            <person name="Gorovsky M.A."/>
            <person name="Keeling P.J."/>
            <person name="Waller R.F."/>
            <person name="Patron N.J."/>
            <person name="Cherry J.M."/>
            <person name="Stover N.A."/>
            <person name="Krieger C.J."/>
            <person name="del Toro C."/>
            <person name="Ryder H.F."/>
            <person name="Williamson S.C."/>
            <person name="Barbeau R.A."/>
            <person name="Hamilton E.P."/>
            <person name="Orias E."/>
        </authorList>
    </citation>
    <scope>NUCLEOTIDE SEQUENCE [LARGE SCALE GENOMIC DNA]</scope>
    <source>
        <strain evidence="4">SB210</strain>
    </source>
</reference>
<feature type="transmembrane region" description="Helical" evidence="1">
    <location>
        <begin position="2559"/>
        <end position="2579"/>
    </location>
</feature>
<evidence type="ECO:0000313" key="4">
    <source>
        <dbReference type="Proteomes" id="UP000009168"/>
    </source>
</evidence>
<proteinExistence type="predicted"/>
<keyword evidence="1" id="KW-0812">Transmembrane</keyword>
<keyword evidence="1" id="KW-1133">Transmembrane helix</keyword>
<dbReference type="eggNOG" id="KOG3525">
    <property type="taxonomic scope" value="Eukaryota"/>
</dbReference>
<keyword evidence="1" id="KW-0472">Membrane</keyword>
<dbReference type="GO" id="GO:0016787">
    <property type="term" value="F:hydrolase activity"/>
    <property type="evidence" value="ECO:0007669"/>
    <property type="project" value="UniProtKB-KW"/>
</dbReference>
<keyword evidence="3" id="KW-0378">Hydrolase</keyword>
<feature type="transmembrane region" description="Helical" evidence="1">
    <location>
        <begin position="2664"/>
        <end position="2682"/>
    </location>
</feature>
<dbReference type="SUPFAM" id="SSF51126">
    <property type="entry name" value="Pectin lyase-like"/>
    <property type="match status" value="1"/>
</dbReference>
<accession>W7X313</accession>